<dbReference type="CDD" id="cd02208">
    <property type="entry name" value="cupin_RmlC-like"/>
    <property type="match status" value="1"/>
</dbReference>
<dbReference type="AlphaFoldDB" id="A0AA96RGG3"/>
<dbReference type="InterPro" id="IPR003313">
    <property type="entry name" value="AraC-bd"/>
</dbReference>
<dbReference type="InterPro" id="IPR014710">
    <property type="entry name" value="RmlC-like_jellyroll"/>
</dbReference>
<dbReference type="Gene3D" id="1.10.10.60">
    <property type="entry name" value="Homeodomain-like"/>
    <property type="match status" value="2"/>
</dbReference>
<keyword evidence="1" id="KW-0805">Transcription regulation</keyword>
<dbReference type="InterPro" id="IPR011051">
    <property type="entry name" value="RmlC_Cupin_sf"/>
</dbReference>
<organism evidence="5 6">
    <name type="scientific">Paenibacillus aurantius</name>
    <dbReference type="NCBI Taxonomy" id="2918900"/>
    <lineage>
        <taxon>Bacteria</taxon>
        <taxon>Bacillati</taxon>
        <taxon>Bacillota</taxon>
        <taxon>Bacilli</taxon>
        <taxon>Bacillales</taxon>
        <taxon>Paenibacillaceae</taxon>
        <taxon>Paenibacillus</taxon>
    </lineage>
</organism>
<dbReference type="SUPFAM" id="SSF46689">
    <property type="entry name" value="Homeodomain-like"/>
    <property type="match status" value="2"/>
</dbReference>
<gene>
    <name evidence="5" type="ORF">MJA45_05595</name>
</gene>
<evidence type="ECO:0000259" key="4">
    <source>
        <dbReference type="PROSITE" id="PS01124"/>
    </source>
</evidence>
<dbReference type="GO" id="GO:0043565">
    <property type="term" value="F:sequence-specific DNA binding"/>
    <property type="evidence" value="ECO:0007669"/>
    <property type="project" value="InterPro"/>
</dbReference>
<evidence type="ECO:0000256" key="3">
    <source>
        <dbReference type="ARBA" id="ARBA00023163"/>
    </source>
</evidence>
<evidence type="ECO:0000313" key="5">
    <source>
        <dbReference type="EMBL" id="WNQ12506.1"/>
    </source>
</evidence>
<evidence type="ECO:0000256" key="1">
    <source>
        <dbReference type="ARBA" id="ARBA00023015"/>
    </source>
</evidence>
<dbReference type="RefSeq" id="WP_315606283.1">
    <property type="nucleotide sequence ID" value="NZ_CP130318.1"/>
</dbReference>
<accession>A0AA96RGG3</accession>
<dbReference type="InterPro" id="IPR009057">
    <property type="entry name" value="Homeodomain-like_sf"/>
</dbReference>
<dbReference type="KEGG" id="paun:MJA45_05595"/>
<name>A0AA96RGG3_9BACL</name>
<keyword evidence="2" id="KW-0238">DNA-binding</keyword>
<dbReference type="Gene3D" id="2.60.120.10">
    <property type="entry name" value="Jelly Rolls"/>
    <property type="match status" value="1"/>
</dbReference>
<protein>
    <submittedName>
        <fullName evidence="5">AraC family transcriptional regulator</fullName>
    </submittedName>
</protein>
<dbReference type="InterPro" id="IPR018060">
    <property type="entry name" value="HTH_AraC"/>
</dbReference>
<evidence type="ECO:0000313" key="6">
    <source>
        <dbReference type="Proteomes" id="UP001305702"/>
    </source>
</evidence>
<dbReference type="Pfam" id="PF12833">
    <property type="entry name" value="HTH_18"/>
    <property type="match status" value="1"/>
</dbReference>
<feature type="domain" description="HTH araC/xylS-type" evidence="4">
    <location>
        <begin position="191"/>
        <end position="289"/>
    </location>
</feature>
<sequence>MYKDACRNASLVLNVEALTLPGNGVSFQVHYWGAQPAHYDNPVHRHSFFEVCYVLEGTGAYLDDGEWFELRPGTLFCSRPGIWHQIRSQEGLLLLFTAFEADSSPLSPEEKERFRKLGQTEKRVVHDAEESVSALIWRSLHLRAARAVPNDGLVRSLAYSLLASLPDLFLGKEAVPDIRLQAKKLPSVQLHQAKLFIMDNLSRPLHLEAVADYLHLSSRHLSRLFSEETGLTFTAYVNRERISRAVGLLKTTTHTIKEVAQFTGFETVHYFTRVFTAEMGIPPARFRREQLERGPDNG</sequence>
<proteinExistence type="predicted"/>
<reference evidence="5 6" key="1">
    <citation type="submission" date="2022-02" db="EMBL/GenBank/DDBJ databases">
        <title>Paenibacillus sp. MBLB1776 Whole Genome Shotgun Sequencing.</title>
        <authorList>
            <person name="Hwang C.Y."/>
            <person name="Cho E.-S."/>
            <person name="Seo M.-J."/>
        </authorList>
    </citation>
    <scope>NUCLEOTIDE SEQUENCE [LARGE SCALE GENOMIC DNA]</scope>
    <source>
        <strain evidence="5 6">MBLB1776</strain>
    </source>
</reference>
<dbReference type="PANTHER" id="PTHR43280:SF28">
    <property type="entry name" value="HTH-TYPE TRANSCRIPTIONAL ACTIVATOR RHAS"/>
    <property type="match status" value="1"/>
</dbReference>
<keyword evidence="3" id="KW-0804">Transcription</keyword>
<dbReference type="EMBL" id="CP130318">
    <property type="protein sequence ID" value="WNQ12506.1"/>
    <property type="molecule type" value="Genomic_DNA"/>
</dbReference>
<dbReference type="GO" id="GO:0003700">
    <property type="term" value="F:DNA-binding transcription factor activity"/>
    <property type="evidence" value="ECO:0007669"/>
    <property type="project" value="InterPro"/>
</dbReference>
<dbReference type="PANTHER" id="PTHR43280">
    <property type="entry name" value="ARAC-FAMILY TRANSCRIPTIONAL REGULATOR"/>
    <property type="match status" value="1"/>
</dbReference>
<dbReference type="Pfam" id="PF02311">
    <property type="entry name" value="AraC_binding"/>
    <property type="match status" value="1"/>
</dbReference>
<dbReference type="SUPFAM" id="SSF51182">
    <property type="entry name" value="RmlC-like cupins"/>
    <property type="match status" value="1"/>
</dbReference>
<keyword evidence="6" id="KW-1185">Reference proteome</keyword>
<evidence type="ECO:0000256" key="2">
    <source>
        <dbReference type="ARBA" id="ARBA00023125"/>
    </source>
</evidence>
<dbReference type="PROSITE" id="PS01124">
    <property type="entry name" value="HTH_ARAC_FAMILY_2"/>
    <property type="match status" value="1"/>
</dbReference>
<dbReference type="SMART" id="SM00342">
    <property type="entry name" value="HTH_ARAC"/>
    <property type="match status" value="1"/>
</dbReference>
<dbReference type="Proteomes" id="UP001305702">
    <property type="component" value="Chromosome"/>
</dbReference>